<accession>A0ABV8K537</accession>
<dbReference type="PANTHER" id="PTHR30290:SF72">
    <property type="entry name" value="HTH-TYPE TRANSCRIPTIONAL REGULATOR SGRR"/>
    <property type="match status" value="1"/>
</dbReference>
<proteinExistence type="predicted"/>
<feature type="domain" description="Solute-binding protein family 5" evidence="2">
    <location>
        <begin position="172"/>
        <end position="479"/>
    </location>
</feature>
<feature type="domain" description="Transcriptional regulator SgrR N-terminal HTH" evidence="3">
    <location>
        <begin position="4"/>
        <end position="99"/>
    </location>
</feature>
<organism evidence="4 5">
    <name type="scientific">Paenibacillus xanthanilyticus</name>
    <dbReference type="NCBI Taxonomy" id="1783531"/>
    <lineage>
        <taxon>Bacteria</taxon>
        <taxon>Bacillati</taxon>
        <taxon>Bacillota</taxon>
        <taxon>Bacilli</taxon>
        <taxon>Bacillales</taxon>
        <taxon>Paenibacillaceae</taxon>
        <taxon>Paenibacillus</taxon>
    </lineage>
</organism>
<evidence type="ECO:0000259" key="2">
    <source>
        <dbReference type="Pfam" id="PF00496"/>
    </source>
</evidence>
<keyword evidence="1" id="KW-0238">DNA-binding</keyword>
<dbReference type="RefSeq" id="WP_377719782.1">
    <property type="nucleotide sequence ID" value="NZ_JBHSAM010000028.1"/>
</dbReference>
<dbReference type="PANTHER" id="PTHR30290">
    <property type="entry name" value="PERIPLASMIC BINDING COMPONENT OF ABC TRANSPORTER"/>
    <property type="match status" value="1"/>
</dbReference>
<dbReference type="InterPro" id="IPR025370">
    <property type="entry name" value="SgrR_HTH_N"/>
</dbReference>
<evidence type="ECO:0000313" key="4">
    <source>
        <dbReference type="EMBL" id="MFC4101157.1"/>
    </source>
</evidence>
<reference evidence="5" key="1">
    <citation type="journal article" date="2019" name="Int. J. Syst. Evol. Microbiol.">
        <title>The Global Catalogue of Microorganisms (GCM) 10K type strain sequencing project: providing services to taxonomists for standard genome sequencing and annotation.</title>
        <authorList>
            <consortium name="The Broad Institute Genomics Platform"/>
            <consortium name="The Broad Institute Genome Sequencing Center for Infectious Disease"/>
            <person name="Wu L."/>
            <person name="Ma J."/>
        </authorList>
    </citation>
    <scope>NUCLEOTIDE SEQUENCE [LARGE SCALE GENOMIC DNA]</scope>
    <source>
        <strain evidence="5">IBRC-M 10987</strain>
    </source>
</reference>
<dbReference type="Proteomes" id="UP001595715">
    <property type="component" value="Unassembled WGS sequence"/>
</dbReference>
<dbReference type="EMBL" id="JBHSAM010000028">
    <property type="protein sequence ID" value="MFC4101157.1"/>
    <property type="molecule type" value="Genomic_DNA"/>
</dbReference>
<dbReference type="Pfam" id="PF12793">
    <property type="entry name" value="SgrR_N"/>
    <property type="match status" value="1"/>
</dbReference>
<gene>
    <name evidence="4" type="ORF">ACFOZ8_16060</name>
</gene>
<sequence length="608" mass="69219">METEDYYFMLRKQFADAPVQQPLDISMDALTELFGCTRRNAQFILKRLMDGGYIDWHAGRGRGHRSRLVLLRDHGEIALERAASLVVNGRLAEARNLIEGFSDSGLSYAFSRWLVSQLGISREPEVEDVLRFPFYRTVPALDPPLVMRRTEAHWVEQIFDTIVAFRVLDRSVQPKLAHYWEEEDEGRRWTFFLRKGIRFHNGKLLTARDAVHSIERVFRLNPAHWLAGYVYHVETCGTYSFRIHLREPVSCLPEALCTEQFAIVPEEADRVSGAGEFARMPVGTGPFRVVRNDESMLVLEAHDHYFEGRPHIDRIEMWVWPNYEGIETSEIMRHDAQLLYFEASDKHGWHPSLSQVEAGSAYLVFNQAKDGISRDERFRRGIRLGLDRRRMIEELGGLRHSVSNGFRLPELTKAEGNGEDEAASRAMAADLIRQSGYAGETIRIYTYAMASNEQNAAWIQGACGAIGVQAEVVALPIERLADAAVMLGADLIVAGEVMGEQPDLTLLGLYTSPRSFVRTLMAEADRKAVDAHIAHCLQRKDFAGRMEALAEIEERLKRSCSLLFLYHSIQTADYDPSLRGIALNAWGKVNYREVWIRRHAGQEKHGQD</sequence>
<evidence type="ECO:0000313" key="5">
    <source>
        <dbReference type="Proteomes" id="UP001595715"/>
    </source>
</evidence>
<dbReference type="InterPro" id="IPR000914">
    <property type="entry name" value="SBP_5_dom"/>
</dbReference>
<dbReference type="InterPro" id="IPR039424">
    <property type="entry name" value="SBP_5"/>
</dbReference>
<name>A0ABV8K537_9BACL</name>
<comment type="caution">
    <text evidence="4">The sequence shown here is derived from an EMBL/GenBank/DDBJ whole genome shotgun (WGS) entry which is preliminary data.</text>
</comment>
<dbReference type="Gene3D" id="3.40.190.10">
    <property type="entry name" value="Periplasmic binding protein-like II"/>
    <property type="match status" value="1"/>
</dbReference>
<dbReference type="SUPFAM" id="SSF53850">
    <property type="entry name" value="Periplasmic binding protein-like II"/>
    <property type="match status" value="1"/>
</dbReference>
<evidence type="ECO:0000259" key="3">
    <source>
        <dbReference type="Pfam" id="PF12793"/>
    </source>
</evidence>
<dbReference type="Pfam" id="PF00496">
    <property type="entry name" value="SBP_bac_5"/>
    <property type="match status" value="1"/>
</dbReference>
<dbReference type="Gene3D" id="3.10.105.10">
    <property type="entry name" value="Dipeptide-binding Protein, Domain 3"/>
    <property type="match status" value="1"/>
</dbReference>
<keyword evidence="5" id="KW-1185">Reference proteome</keyword>
<protein>
    <submittedName>
        <fullName evidence="4">ABC transporter substrate-binding protein</fullName>
    </submittedName>
</protein>
<evidence type="ECO:0000256" key="1">
    <source>
        <dbReference type="ARBA" id="ARBA00023125"/>
    </source>
</evidence>